<evidence type="ECO:0000256" key="4">
    <source>
        <dbReference type="ARBA" id="ARBA00012568"/>
    </source>
</evidence>
<keyword evidence="8" id="KW-0378">Hydrolase</keyword>
<feature type="compositionally biased region" description="Basic and acidic residues" evidence="10">
    <location>
        <begin position="363"/>
        <end position="376"/>
    </location>
</feature>
<dbReference type="PANTHER" id="PTHR43722">
    <property type="entry name" value="PROLINE IMINOPEPTIDASE"/>
    <property type="match status" value="1"/>
</dbReference>
<protein>
    <recommendedName>
        <fullName evidence="4">prolyl aminopeptidase</fullName>
        <ecNumber evidence="4">3.4.11.5</ecNumber>
    </recommendedName>
    <alternativeName>
        <fullName evidence="9">Prolyl aminopeptidase</fullName>
    </alternativeName>
</protein>
<feature type="domain" description="AB hydrolase-1" evidence="11">
    <location>
        <begin position="443"/>
        <end position="700"/>
    </location>
</feature>
<comment type="caution">
    <text evidence="12">The sequence shown here is derived from an EMBL/GenBank/DDBJ whole genome shotgun (WGS) entry which is preliminary data.</text>
</comment>
<evidence type="ECO:0000256" key="7">
    <source>
        <dbReference type="ARBA" id="ARBA00022670"/>
    </source>
</evidence>
<dbReference type="GO" id="GO:0005737">
    <property type="term" value="C:cytoplasm"/>
    <property type="evidence" value="ECO:0007669"/>
    <property type="project" value="UniProtKB-SubCell"/>
</dbReference>
<dbReference type="EC" id="3.4.11.5" evidence="4"/>
<keyword evidence="7" id="KW-0645">Protease</keyword>
<dbReference type="InterPro" id="IPR002410">
    <property type="entry name" value="Peptidase_S33"/>
</dbReference>
<proteinExistence type="inferred from homology"/>
<organism evidence="12">
    <name type="scientific">bioreactor metagenome</name>
    <dbReference type="NCBI Taxonomy" id="1076179"/>
    <lineage>
        <taxon>unclassified sequences</taxon>
        <taxon>metagenomes</taxon>
        <taxon>ecological metagenomes</taxon>
    </lineage>
</organism>
<evidence type="ECO:0000256" key="3">
    <source>
        <dbReference type="ARBA" id="ARBA00010088"/>
    </source>
</evidence>
<dbReference type="SUPFAM" id="SSF53474">
    <property type="entry name" value="alpha/beta-Hydrolases"/>
    <property type="match status" value="1"/>
</dbReference>
<dbReference type="NCBIfam" id="TIGR01249">
    <property type="entry name" value="pro_imino_pep_1"/>
    <property type="match status" value="1"/>
</dbReference>
<feature type="region of interest" description="Disordered" evidence="10">
    <location>
        <begin position="25"/>
        <end position="44"/>
    </location>
</feature>
<reference evidence="12" key="1">
    <citation type="submission" date="2019-08" db="EMBL/GenBank/DDBJ databases">
        <authorList>
            <person name="Kucharzyk K."/>
            <person name="Murdoch R.W."/>
            <person name="Higgins S."/>
            <person name="Loffler F."/>
        </authorList>
    </citation>
    <scope>NUCLEOTIDE SEQUENCE</scope>
</reference>
<evidence type="ECO:0000256" key="6">
    <source>
        <dbReference type="ARBA" id="ARBA00022490"/>
    </source>
</evidence>
<dbReference type="AntiFam" id="ANF00097">
    <property type="entry name" value="Shadow ORF (opposite CRYZ)"/>
</dbReference>
<evidence type="ECO:0000256" key="2">
    <source>
        <dbReference type="ARBA" id="ARBA00004496"/>
    </source>
</evidence>
<feature type="compositionally biased region" description="Basic and acidic residues" evidence="10">
    <location>
        <begin position="206"/>
        <end position="220"/>
    </location>
</feature>
<feature type="compositionally biased region" description="Basic and acidic residues" evidence="10">
    <location>
        <begin position="85"/>
        <end position="99"/>
    </location>
</feature>
<keyword evidence="5" id="KW-0031">Aminopeptidase</keyword>
<feature type="compositionally biased region" description="Basic and acidic residues" evidence="10">
    <location>
        <begin position="162"/>
        <end position="188"/>
    </location>
</feature>
<dbReference type="InterPro" id="IPR029058">
    <property type="entry name" value="AB_hydrolase_fold"/>
</dbReference>
<dbReference type="PRINTS" id="PR00111">
    <property type="entry name" value="ABHYDROLASE"/>
</dbReference>
<keyword evidence="6" id="KW-0963">Cytoplasm</keyword>
<dbReference type="InterPro" id="IPR000073">
    <property type="entry name" value="AB_hydrolase_1"/>
</dbReference>
<dbReference type="Pfam" id="PF00561">
    <property type="entry name" value="Abhydrolase_1"/>
    <property type="match status" value="1"/>
</dbReference>
<feature type="compositionally biased region" description="Basic and acidic residues" evidence="10">
    <location>
        <begin position="65"/>
        <end position="77"/>
    </location>
</feature>
<dbReference type="PANTHER" id="PTHR43722:SF1">
    <property type="entry name" value="PROLINE IMINOPEPTIDASE"/>
    <property type="match status" value="1"/>
</dbReference>
<dbReference type="GO" id="GO:0004177">
    <property type="term" value="F:aminopeptidase activity"/>
    <property type="evidence" value="ECO:0007669"/>
    <property type="project" value="UniProtKB-KW"/>
</dbReference>
<comment type="similarity">
    <text evidence="3">Belongs to the peptidase S33 family.</text>
</comment>
<evidence type="ECO:0000256" key="5">
    <source>
        <dbReference type="ARBA" id="ARBA00022438"/>
    </source>
</evidence>
<evidence type="ECO:0000256" key="10">
    <source>
        <dbReference type="SAM" id="MobiDB-lite"/>
    </source>
</evidence>
<dbReference type="PRINTS" id="PR00793">
    <property type="entry name" value="PROAMNOPTASE"/>
</dbReference>
<gene>
    <name evidence="12" type="ORF">SDC9_32093</name>
</gene>
<sequence>MSGISEAGQDDLADRAAALDPAVGLAQGVGRDRRQRLGAGRAQPALGCHLRDAGQDLALPGAVRGGEHRPGEHEFPHQPRALAHQRADVGRGREGHDAADPAAGCDQPGEGGEMPVGVVRQQDEIGRRQAEVGDLRLEVGEMVDHRIGAERQAPGARLRPRGGGDHGEAGDQPCELDRHRADAARAADDQQAARGGGGGRAGRQAEPVEERLPGGERGERQGGGGGGGKRRGPPPDDRALDQVVFAVRAGEGQVARIEYGVSRGEIAHARAGRHHRARHVPAQHRKVAVVGLAHPGADVGRVDRDRLDPHQQVVGAGHRHRDLALDERLGVVGGQGLPDADRFHLAPPLLRWGTDTAGRRARAGAENRRGPGENARKRAAGRRSLPPPARGAMMARHRRKDIMDRLRDFYPEIEPYETGFLDTGDGHRVSYERVGTPGAKPAVFLHGGPGGGIHPDYRRFFDPARYDVLLFDQRGCGRSTPHAALEANTTWHLVADIERLRTLVGCDSWLVFGGSWGSTLALAYAQTHPERVSALILRGVYTVSRAEIDWYYRFGVSEMFPDAWEKFVAPIPEAERGDLIAAFRKRLTSEDEAERLEAARAWAIWEGTTITLLPQGEVEAHYGDAQFALAFARLENHYFLHDCWLRPGQLLDDAPKLAGIPGEIVHGRYDMPCPLRTAWELHRRWPESRLHIVEGAGHAATEPGIRDRLIRATDRFAAGV</sequence>
<feature type="region of interest" description="Disordered" evidence="10">
    <location>
        <begin position="146"/>
        <end position="238"/>
    </location>
</feature>
<accession>A0A644V4I8</accession>
<evidence type="ECO:0000313" key="12">
    <source>
        <dbReference type="EMBL" id="MPL86117.1"/>
    </source>
</evidence>
<dbReference type="EMBL" id="VSSQ01000216">
    <property type="protein sequence ID" value="MPL86117.1"/>
    <property type="molecule type" value="Genomic_DNA"/>
</dbReference>
<evidence type="ECO:0000256" key="9">
    <source>
        <dbReference type="ARBA" id="ARBA00029605"/>
    </source>
</evidence>
<comment type="catalytic activity">
    <reaction evidence="1">
        <text>Release of N-terminal proline from a peptide.</text>
        <dbReference type="EC" id="3.4.11.5"/>
    </reaction>
</comment>
<evidence type="ECO:0000256" key="8">
    <source>
        <dbReference type="ARBA" id="ARBA00022801"/>
    </source>
</evidence>
<evidence type="ECO:0000259" key="11">
    <source>
        <dbReference type="Pfam" id="PF00561"/>
    </source>
</evidence>
<name>A0A644V4I8_9ZZZZ</name>
<evidence type="ECO:0000256" key="1">
    <source>
        <dbReference type="ARBA" id="ARBA00001585"/>
    </source>
</evidence>
<dbReference type="InterPro" id="IPR005944">
    <property type="entry name" value="Pro_iminopeptidase"/>
</dbReference>
<comment type="subcellular location">
    <subcellularLocation>
        <location evidence="2">Cytoplasm</location>
    </subcellularLocation>
</comment>
<dbReference type="AlphaFoldDB" id="A0A644V4I8"/>
<dbReference type="Gene3D" id="3.40.50.1820">
    <property type="entry name" value="alpha/beta hydrolase"/>
    <property type="match status" value="1"/>
</dbReference>
<feature type="region of interest" description="Disordered" evidence="10">
    <location>
        <begin position="359"/>
        <end position="395"/>
    </location>
</feature>
<dbReference type="GO" id="GO:0006508">
    <property type="term" value="P:proteolysis"/>
    <property type="evidence" value="ECO:0007669"/>
    <property type="project" value="UniProtKB-KW"/>
</dbReference>
<feature type="region of interest" description="Disordered" evidence="10">
    <location>
        <begin position="60"/>
        <end position="115"/>
    </location>
</feature>